<dbReference type="Pfam" id="PF00132">
    <property type="entry name" value="Hexapep"/>
    <property type="match status" value="1"/>
</dbReference>
<evidence type="ECO:0000256" key="2">
    <source>
        <dbReference type="ARBA" id="ARBA00022679"/>
    </source>
</evidence>
<keyword evidence="3 4" id="KW-0012">Acyltransferase</keyword>
<dbReference type="InterPro" id="IPR001451">
    <property type="entry name" value="Hexapep"/>
</dbReference>
<protein>
    <submittedName>
        <fullName evidence="4">Serine O-acetyltransferase</fullName>
        <ecNumber evidence="4">2.3.1.30</ecNumber>
    </submittedName>
</protein>
<dbReference type="GO" id="GO:0005524">
    <property type="term" value="F:ATP binding"/>
    <property type="evidence" value="ECO:0007669"/>
    <property type="project" value="UniProtKB-KW"/>
</dbReference>
<dbReference type="CDD" id="cd03354">
    <property type="entry name" value="LbH_SAT"/>
    <property type="match status" value="1"/>
</dbReference>
<keyword evidence="5" id="KW-1185">Reference proteome</keyword>
<dbReference type="InterPro" id="IPR045304">
    <property type="entry name" value="LbH_SAT"/>
</dbReference>
<name>A0ABW2ZC63_9SPHI</name>
<dbReference type="InterPro" id="IPR005881">
    <property type="entry name" value="Ser_O-AcTrfase"/>
</dbReference>
<sequence>MNLIHLHRIANFLHRKRIPLLPKLLYYIQFLMFNSSLPASTQIGKKSTFAYGGIGVVVHARAIIGEGCVIGQGITIGGRSKKVEVPKIGNNVYLGAGCRILGDIVIGDEVVIGPNSVVLTDVPSGSIVVGVPGKIVKTGIVMRDFV</sequence>
<organism evidence="4 5">
    <name type="scientific">Mucilaginibacter lutimaris</name>
    <dbReference type="NCBI Taxonomy" id="931629"/>
    <lineage>
        <taxon>Bacteria</taxon>
        <taxon>Pseudomonadati</taxon>
        <taxon>Bacteroidota</taxon>
        <taxon>Sphingobacteriia</taxon>
        <taxon>Sphingobacteriales</taxon>
        <taxon>Sphingobacteriaceae</taxon>
        <taxon>Mucilaginibacter</taxon>
    </lineage>
</organism>
<reference evidence="5" key="1">
    <citation type="journal article" date="2019" name="Int. J. Syst. Evol. Microbiol.">
        <title>The Global Catalogue of Microorganisms (GCM) 10K type strain sequencing project: providing services to taxonomists for standard genome sequencing and annotation.</title>
        <authorList>
            <consortium name="The Broad Institute Genomics Platform"/>
            <consortium name="The Broad Institute Genome Sequencing Center for Infectious Disease"/>
            <person name="Wu L."/>
            <person name="Ma J."/>
        </authorList>
    </citation>
    <scope>NUCLEOTIDE SEQUENCE [LARGE SCALE GENOMIC DNA]</scope>
    <source>
        <strain evidence="5">CCUG 60742</strain>
    </source>
</reference>
<dbReference type="PIRSF" id="PIRSF000441">
    <property type="entry name" value="CysE"/>
    <property type="match status" value="1"/>
</dbReference>
<keyword evidence="4" id="KW-0547">Nucleotide-binding</keyword>
<proteinExistence type="inferred from homology"/>
<dbReference type="InterPro" id="IPR011004">
    <property type="entry name" value="Trimer_LpxA-like_sf"/>
</dbReference>
<comment type="similarity">
    <text evidence="1">Belongs to the transferase hexapeptide repeat family.</text>
</comment>
<comment type="caution">
    <text evidence="4">The sequence shown here is derived from an EMBL/GenBank/DDBJ whole genome shotgun (WGS) entry which is preliminary data.</text>
</comment>
<dbReference type="Gene3D" id="2.160.10.10">
    <property type="entry name" value="Hexapeptide repeat proteins"/>
    <property type="match status" value="1"/>
</dbReference>
<dbReference type="Proteomes" id="UP001597073">
    <property type="component" value="Unassembled WGS sequence"/>
</dbReference>
<dbReference type="SUPFAM" id="SSF51161">
    <property type="entry name" value="Trimeric LpxA-like enzymes"/>
    <property type="match status" value="1"/>
</dbReference>
<evidence type="ECO:0000256" key="3">
    <source>
        <dbReference type="ARBA" id="ARBA00023315"/>
    </source>
</evidence>
<dbReference type="EC" id="2.3.1.30" evidence="4"/>
<evidence type="ECO:0000256" key="1">
    <source>
        <dbReference type="ARBA" id="ARBA00007274"/>
    </source>
</evidence>
<dbReference type="GO" id="GO:0009001">
    <property type="term" value="F:serine O-acetyltransferase activity"/>
    <property type="evidence" value="ECO:0007669"/>
    <property type="project" value="UniProtKB-EC"/>
</dbReference>
<gene>
    <name evidence="4" type="ORF">ACFQZI_03315</name>
</gene>
<evidence type="ECO:0000313" key="5">
    <source>
        <dbReference type="Proteomes" id="UP001597073"/>
    </source>
</evidence>
<keyword evidence="2 4" id="KW-0808">Transferase</keyword>
<evidence type="ECO:0000313" key="4">
    <source>
        <dbReference type="EMBL" id="MFD0763863.1"/>
    </source>
</evidence>
<dbReference type="EMBL" id="JBHTIA010000003">
    <property type="protein sequence ID" value="MFD0763863.1"/>
    <property type="molecule type" value="Genomic_DNA"/>
</dbReference>
<dbReference type="PANTHER" id="PTHR42811">
    <property type="entry name" value="SERINE ACETYLTRANSFERASE"/>
    <property type="match status" value="1"/>
</dbReference>
<keyword evidence="4" id="KW-0067">ATP-binding</keyword>
<accession>A0ABW2ZC63</accession>